<organism evidence="2 3">
    <name type="scientific">Paenibacillus albilobatus</name>
    <dbReference type="NCBI Taxonomy" id="2716884"/>
    <lineage>
        <taxon>Bacteria</taxon>
        <taxon>Bacillati</taxon>
        <taxon>Bacillota</taxon>
        <taxon>Bacilli</taxon>
        <taxon>Bacillales</taxon>
        <taxon>Paenibacillaceae</taxon>
        <taxon>Paenibacillus</taxon>
    </lineage>
</organism>
<comment type="caution">
    <text evidence="2">The sequence shown here is derived from an EMBL/GenBank/DDBJ whole genome shotgun (WGS) entry which is preliminary data.</text>
</comment>
<reference evidence="2" key="1">
    <citation type="submission" date="2021-03" db="EMBL/GenBank/DDBJ databases">
        <title>Antimicrobial resistance genes in bacteria isolated from Japanese honey, and their potential for conferring macrolide and lincosamide resistance in the American foulbrood pathogen Paenibacillus larvae.</title>
        <authorList>
            <person name="Okamoto M."/>
            <person name="Kumagai M."/>
            <person name="Kanamori H."/>
            <person name="Takamatsu D."/>
        </authorList>
    </citation>
    <scope>NUCLEOTIDE SEQUENCE</scope>
    <source>
        <strain evidence="2">J2TS6</strain>
    </source>
</reference>
<dbReference type="AlphaFoldDB" id="A0A919XH07"/>
<dbReference type="RefSeq" id="WP_201452107.1">
    <property type="nucleotide sequence ID" value="NZ_BORQ01000004.1"/>
</dbReference>
<protein>
    <recommendedName>
        <fullName evidence="1">DUF4261 domain-containing protein</fullName>
    </recommendedName>
</protein>
<dbReference type="Proteomes" id="UP000679779">
    <property type="component" value="Unassembled WGS sequence"/>
</dbReference>
<evidence type="ECO:0000259" key="1">
    <source>
        <dbReference type="Pfam" id="PF14080"/>
    </source>
</evidence>
<evidence type="ECO:0000313" key="3">
    <source>
        <dbReference type="Proteomes" id="UP000679779"/>
    </source>
</evidence>
<feature type="domain" description="DUF4261" evidence="1">
    <location>
        <begin position="300"/>
        <end position="373"/>
    </location>
</feature>
<name>A0A919XH07_9BACL</name>
<sequence>MTTQRQAAMQSMIDWLADERELGREPSKIELAGEFDLHGMRYYIFKYKKTLLGKWLLGVCGGYEHDLDTEHCGHVFSEMEPYDPATAQQEAIVMVEMIREFWMKQAAALEAEQNEEPQEATQNDNGGLFNGFVLLDSPECDMEQIKKNLWEDWNISCPQESEEHSKEEKEGILVFETEGFTVALSFVNAPVPDEEAERNAKWNYLWKDAVEKTKTHVAQIILAVFTRSGSPLDSGKLYAKMAASCLKLPNAVGLYSSGTVFQPEIFVEFAELMKTDDDFFPLLNLVHFGLVRSENGISGYTLGLKSFGKDEIEVLDSEVSPSELRDFLIDISSYIVEQNVTLRDGETIGFSAEQKLPINLSEGVYVEGDSLKIKF</sequence>
<accession>A0A919XH07</accession>
<keyword evidence="3" id="KW-1185">Reference proteome</keyword>
<dbReference type="Pfam" id="PF14080">
    <property type="entry name" value="DUF4261"/>
    <property type="match status" value="1"/>
</dbReference>
<dbReference type="EMBL" id="BORQ01000004">
    <property type="protein sequence ID" value="GIO32676.1"/>
    <property type="molecule type" value="Genomic_DNA"/>
</dbReference>
<evidence type="ECO:0000313" key="2">
    <source>
        <dbReference type="EMBL" id="GIO32676.1"/>
    </source>
</evidence>
<dbReference type="InterPro" id="IPR025357">
    <property type="entry name" value="DUF4261"/>
</dbReference>
<proteinExistence type="predicted"/>
<gene>
    <name evidence="2" type="ORF">J2TS6_38170</name>
</gene>